<keyword evidence="5" id="KW-1185">Reference proteome</keyword>
<dbReference type="InterPro" id="IPR000182">
    <property type="entry name" value="GNAT_dom"/>
</dbReference>
<organism evidence="4 5">
    <name type="scientific">Paenibacillus cremeus</name>
    <dbReference type="NCBI Taxonomy" id="2163881"/>
    <lineage>
        <taxon>Bacteria</taxon>
        <taxon>Bacillati</taxon>
        <taxon>Bacillota</taxon>
        <taxon>Bacilli</taxon>
        <taxon>Bacillales</taxon>
        <taxon>Paenibacillaceae</taxon>
        <taxon>Paenibacillus</taxon>
    </lineage>
</organism>
<sequence>MPDEHTYYTNLVEQGPDYEMHYCLDRFNKRLRVDDYRGNVHALFERILEIAGVHSLTKLFLKSREDEWQTFLSLGCMLEGIYTGYFNGDDAYCMAYYLELERRTSDFWMEEDRILRQVLALPQKTTLALAPEHCTLRQAVAADAEELARLYSSVFQTYPTPMNDPAYIVKAMGEGTVFYVVESSGQLISAASAEINSVYGNAEMTDCATLPTYRNQGLMRVLIQALEQELLQRNIRCAYSLSRALSLGMNAVFFQMGYRYTGRLTKNCEIYDKFEDMNLWVKAL</sequence>
<feature type="domain" description="N-acetyltransferase" evidence="3">
    <location>
        <begin position="134"/>
        <end position="284"/>
    </location>
</feature>
<dbReference type="PROSITE" id="PS51186">
    <property type="entry name" value="GNAT"/>
    <property type="match status" value="1"/>
</dbReference>
<evidence type="ECO:0000259" key="3">
    <source>
        <dbReference type="PROSITE" id="PS51186"/>
    </source>
</evidence>
<accession>A0A559JK83</accession>
<dbReference type="PANTHER" id="PTHR43420">
    <property type="entry name" value="ACETYLTRANSFERASE"/>
    <property type="match status" value="1"/>
</dbReference>
<evidence type="ECO:0000256" key="2">
    <source>
        <dbReference type="ARBA" id="ARBA00023315"/>
    </source>
</evidence>
<name>A0A559JK83_9BACL</name>
<gene>
    <name evidence="4" type="primary">ablB</name>
    <name evidence="4" type="ORF">FPZ49_33570</name>
</gene>
<dbReference type="InterPro" id="IPR022525">
    <property type="entry name" value="GNAT_AblB"/>
</dbReference>
<evidence type="ECO:0000313" key="5">
    <source>
        <dbReference type="Proteomes" id="UP000317036"/>
    </source>
</evidence>
<dbReference type="CDD" id="cd04301">
    <property type="entry name" value="NAT_SF"/>
    <property type="match status" value="1"/>
</dbReference>
<keyword evidence="1 4" id="KW-0808">Transferase</keyword>
<reference evidence="4 5" key="1">
    <citation type="submission" date="2019-07" db="EMBL/GenBank/DDBJ databases">
        <authorList>
            <person name="Kim J."/>
        </authorList>
    </citation>
    <scope>NUCLEOTIDE SEQUENCE [LARGE SCALE GENOMIC DNA]</scope>
    <source>
        <strain evidence="4 5">JC52</strain>
    </source>
</reference>
<evidence type="ECO:0000256" key="1">
    <source>
        <dbReference type="ARBA" id="ARBA00022679"/>
    </source>
</evidence>
<keyword evidence="2" id="KW-0012">Acyltransferase</keyword>
<dbReference type="NCBIfam" id="TIGR03827">
    <property type="entry name" value="GNAT_ablB"/>
    <property type="match status" value="1"/>
</dbReference>
<dbReference type="GO" id="GO:0008080">
    <property type="term" value="F:N-acetyltransferase activity"/>
    <property type="evidence" value="ECO:0007669"/>
    <property type="project" value="InterPro"/>
</dbReference>
<protein>
    <submittedName>
        <fullName evidence="4">Putative beta-lysine N-acetyltransferase</fullName>
    </submittedName>
</protein>
<dbReference type="Pfam" id="PF00583">
    <property type="entry name" value="Acetyltransf_1"/>
    <property type="match status" value="1"/>
</dbReference>
<proteinExistence type="predicted"/>
<dbReference type="PANTHER" id="PTHR43420:SF52">
    <property type="entry name" value="N-ACETYLTRANSFERASE YODP"/>
    <property type="match status" value="1"/>
</dbReference>
<dbReference type="OrthoDB" id="9790652at2"/>
<dbReference type="EMBL" id="VNJI01000078">
    <property type="protein sequence ID" value="TVY00264.1"/>
    <property type="molecule type" value="Genomic_DNA"/>
</dbReference>
<dbReference type="Proteomes" id="UP000317036">
    <property type="component" value="Unassembled WGS sequence"/>
</dbReference>
<dbReference type="AlphaFoldDB" id="A0A559JK83"/>
<evidence type="ECO:0000313" key="4">
    <source>
        <dbReference type="EMBL" id="TVY00264.1"/>
    </source>
</evidence>
<dbReference type="Gene3D" id="3.40.630.30">
    <property type="match status" value="1"/>
</dbReference>
<dbReference type="SUPFAM" id="SSF55729">
    <property type="entry name" value="Acyl-CoA N-acyltransferases (Nat)"/>
    <property type="match status" value="1"/>
</dbReference>
<dbReference type="InterPro" id="IPR050680">
    <property type="entry name" value="YpeA/RimI_acetyltransf"/>
</dbReference>
<comment type="caution">
    <text evidence="4">The sequence shown here is derived from an EMBL/GenBank/DDBJ whole genome shotgun (WGS) entry which is preliminary data.</text>
</comment>
<dbReference type="RefSeq" id="WP_144854796.1">
    <property type="nucleotide sequence ID" value="NZ_VNJI01000078.1"/>
</dbReference>
<dbReference type="InterPro" id="IPR016181">
    <property type="entry name" value="Acyl_CoA_acyltransferase"/>
</dbReference>